<organism evidence="2 3">
    <name type="scientific">Pholiota conissans</name>
    <dbReference type="NCBI Taxonomy" id="109636"/>
    <lineage>
        <taxon>Eukaryota</taxon>
        <taxon>Fungi</taxon>
        <taxon>Dikarya</taxon>
        <taxon>Basidiomycota</taxon>
        <taxon>Agaricomycotina</taxon>
        <taxon>Agaricomycetes</taxon>
        <taxon>Agaricomycetidae</taxon>
        <taxon>Agaricales</taxon>
        <taxon>Agaricineae</taxon>
        <taxon>Strophariaceae</taxon>
        <taxon>Pholiota</taxon>
    </lineage>
</organism>
<evidence type="ECO:0000256" key="1">
    <source>
        <dbReference type="SAM" id="SignalP"/>
    </source>
</evidence>
<keyword evidence="1" id="KW-0732">Signal</keyword>
<dbReference type="AlphaFoldDB" id="A0A9P5Z3Q3"/>
<evidence type="ECO:0000313" key="2">
    <source>
        <dbReference type="EMBL" id="KAF9480557.1"/>
    </source>
</evidence>
<gene>
    <name evidence="2" type="ORF">BDN70DRAFT_931581</name>
</gene>
<feature type="chain" id="PRO_5040456438" evidence="1">
    <location>
        <begin position="18"/>
        <end position="141"/>
    </location>
</feature>
<keyword evidence="3" id="KW-1185">Reference proteome</keyword>
<dbReference type="EMBL" id="MU155192">
    <property type="protein sequence ID" value="KAF9480557.1"/>
    <property type="molecule type" value="Genomic_DNA"/>
</dbReference>
<accession>A0A9P5Z3Q3</accession>
<evidence type="ECO:0000313" key="3">
    <source>
        <dbReference type="Proteomes" id="UP000807469"/>
    </source>
</evidence>
<dbReference type="Proteomes" id="UP000807469">
    <property type="component" value="Unassembled WGS sequence"/>
</dbReference>
<sequence>MANLTTLGLLNCFLAFGINEMEPLWNYAPKLTHLHLSETTTGLIIQDSTWSTPEKEEMLDMYIRGVFSGENGWLDLAHPACRIQEIAMNIYGLDSDLNSFAPARLRDLSENLRIPSIKFQFKSKSAFDDIGDEWRKWGTTC</sequence>
<protein>
    <submittedName>
        <fullName evidence="2">Uncharacterized protein</fullName>
    </submittedName>
</protein>
<dbReference type="OrthoDB" id="3123228at2759"/>
<comment type="caution">
    <text evidence="2">The sequence shown here is derived from an EMBL/GenBank/DDBJ whole genome shotgun (WGS) entry which is preliminary data.</text>
</comment>
<reference evidence="2" key="1">
    <citation type="submission" date="2020-11" db="EMBL/GenBank/DDBJ databases">
        <authorList>
            <consortium name="DOE Joint Genome Institute"/>
            <person name="Ahrendt S."/>
            <person name="Riley R."/>
            <person name="Andreopoulos W."/>
            <person name="Labutti K."/>
            <person name="Pangilinan J."/>
            <person name="Ruiz-Duenas F.J."/>
            <person name="Barrasa J.M."/>
            <person name="Sanchez-Garcia M."/>
            <person name="Camarero S."/>
            <person name="Miyauchi S."/>
            <person name="Serrano A."/>
            <person name="Linde D."/>
            <person name="Babiker R."/>
            <person name="Drula E."/>
            <person name="Ayuso-Fernandez I."/>
            <person name="Pacheco R."/>
            <person name="Padilla G."/>
            <person name="Ferreira P."/>
            <person name="Barriuso J."/>
            <person name="Kellner H."/>
            <person name="Castanera R."/>
            <person name="Alfaro M."/>
            <person name="Ramirez L."/>
            <person name="Pisabarro A.G."/>
            <person name="Kuo A."/>
            <person name="Tritt A."/>
            <person name="Lipzen A."/>
            <person name="He G."/>
            <person name="Yan M."/>
            <person name="Ng V."/>
            <person name="Cullen D."/>
            <person name="Martin F."/>
            <person name="Rosso M.-N."/>
            <person name="Henrissat B."/>
            <person name="Hibbett D."/>
            <person name="Martinez A.T."/>
            <person name="Grigoriev I.V."/>
        </authorList>
    </citation>
    <scope>NUCLEOTIDE SEQUENCE</scope>
    <source>
        <strain evidence="2">CIRM-BRFM 674</strain>
    </source>
</reference>
<feature type="signal peptide" evidence="1">
    <location>
        <begin position="1"/>
        <end position="17"/>
    </location>
</feature>
<name>A0A9P5Z3Q3_9AGAR</name>
<proteinExistence type="predicted"/>